<dbReference type="InterPro" id="IPR001650">
    <property type="entry name" value="Helicase_C-like"/>
</dbReference>
<keyword evidence="5" id="KW-0862">Zinc</keyword>
<keyword evidence="12" id="KW-1185">Reference proteome</keyword>
<dbReference type="InterPro" id="IPR038718">
    <property type="entry name" value="SNF2-like_sf"/>
</dbReference>
<dbReference type="InterPro" id="IPR014001">
    <property type="entry name" value="Helicase_ATP-bd"/>
</dbReference>
<dbReference type="Gene3D" id="3.30.40.10">
    <property type="entry name" value="Zinc/RING finger domain, C3HC4 (zinc finger)"/>
    <property type="match status" value="2"/>
</dbReference>
<dbReference type="InterPro" id="IPR013083">
    <property type="entry name" value="Znf_RING/FYVE/PHD"/>
</dbReference>
<dbReference type="SMART" id="SM00490">
    <property type="entry name" value="HELICc"/>
    <property type="match status" value="1"/>
</dbReference>
<dbReference type="PANTHER" id="PTHR45865:SF1">
    <property type="entry name" value="E3 UBIQUITIN-PROTEIN LIGASE SHPRH"/>
    <property type="match status" value="1"/>
</dbReference>
<comment type="caution">
    <text evidence="11">The sequence shown here is derived from an EMBL/GenBank/DDBJ whole genome shotgun (WGS) entry which is preliminary data.</text>
</comment>
<feature type="domain" description="Helicase ATP-binding" evidence="9">
    <location>
        <begin position="503"/>
        <end position="656"/>
    </location>
</feature>
<proteinExistence type="inferred from homology"/>
<evidence type="ECO:0000259" key="10">
    <source>
        <dbReference type="PROSITE" id="PS51194"/>
    </source>
</evidence>
<evidence type="ECO:0000256" key="2">
    <source>
        <dbReference type="ARBA" id="ARBA00022723"/>
    </source>
</evidence>
<evidence type="ECO:0000256" key="7">
    <source>
        <dbReference type="SAM" id="MobiDB-lite"/>
    </source>
</evidence>
<accession>A0AAV9F9Q1</accession>
<sequence>MGRRKQNCPIRSGGILADINSAKQSNPVQGSENGALPEPGDDRATCKVKIFNIDQNHCSTQEHFDIAEIILKDKRCGERFSDSELIEDIIGASKYNLRFRLQNVNDSSFRLGHWPLMPVDDIFLELLPLETQKFDDEGMVPVLLSGNFDGPDECVSGLVHLVSQKLLGLRPLVESRILGNVQSIILRVEILRSAFDACGSLLETSRQTWKKSMMSVMAWLRPEVTTSEAKYGGMEESDKQPEVAGALHSKKHARFNAVGFYEAIRPSKGEPILPDELPDLRPQLRPYQLRAAYWMIQRERGNSETSIEKIRSQSFPFCVPVTFLGTHTEMYYNPFSGCISLHPEPSPSQVSGGILADEMGLGKTIEMLACIFSHRKSSEDGNFFYYETGKMDSHGRPMKRLRRERVECICGAVTESSKYEGLWVQCDMCDAWQHARCVGYSPKHKQRGKNEQKEGPKSPSIKSRKRPRKSNSTIIVETEGCHICSVCSELSDVANLTVNASATLIVCPTPILPQWYSEINRHTKPGSLKTCIYEGAKNLNHPTSLRMDMRELATADIVLTTYDVLKEDLSHDSDRHDGDCRVMRFHKRYPVVPTPLTRIFWWRICLDEAQLVESKGAAATEMAMRLHAQHRWCITGTPIQRRLDDLFGLLRFLGASPFNVHRWWAEAIRDPYEKKDMGAMGFTHKFFKQFMWRSSKLHVYDELQLPPQEECISWLTLSPVEAHFYQKQHESCMRCAHEVIEGSKNEIYMGQLPSGSNGLPDILPSHNELSKLLYSLLKLRQACCHPQVGSSGLRSLQQSPMTMEEILEFLIGKAKIEGEEALRKLVSSLNGLAGIAIIEQDQPKAVSLYREALALAEENSTNFRLDPLLKIHIYHNLADVLPVYTESAYVQECPYVGENSCENSGEKSTACGKFDKCYVKRRKIRSDFCSTIDVKSENSDELPSSISNQPATCANGKKRMKCNPQSDVPFRDYCLRVECEELKKKYLSTFISKLSSAQQEFTNSHMQVCKLSGECDDQHISWWFEALNIIEQNKDDSTELIRKIEEAICDTVNRSKLSRASKRFQSISGLRYTIQTGLDSLKTSRQALLKRLLEVDQTMENPNDDDIAHMRCCRNCQINSDGPLCVQCELDGLFQAYEARFFRHENDDSRMAIASAEEVVELRKRKSELNRFYLSLSSDTKTYTASNAESEDNRRQRNFKANVVVTKSPSDLEVILGIIKSHSRSHLGREGMSSATKHLLLFEAMRKEYSYARCLSTVQAQILLAHDEIKMATSRLCLKETESEPSAVNILSSEELVVANAQFSSEKFVSLSSLERIKGQLRYLKGLALSKQKNCDAPNSSTELQDVARNSPSSPHVREQNGCETSADYEPCPICQEKIGEQKMVFQCGHLTCCKCFILMTERGCIGFGKFQRNWAICPTCRQRTDIANIGYVDDKKNQNKVCDLALPETFHGQETSDSPINVQGSYGTKIEAVTKRILWIKSTDPEAKVIVFSSWNDVLDVLEHALNANGVSYVRMKGGRKSQAAIAQFKIQSSGADKGGDGGGHHPHSESIQVLLLLFRHGANGLNILEAQHVILIEPLLNPALEAQAINRVHRIGQEKKTFVHRFIVKNTVEESIYKLNQNKPPTSIISSNTKNKDQAALTIEDIKSLFSTPILPDPQPDAGDEKPSGSLSHLPPGVAAALAAERRLMENSST</sequence>
<feature type="domain" description="RING-type" evidence="8">
    <location>
        <begin position="1372"/>
        <end position="1422"/>
    </location>
</feature>
<evidence type="ECO:0000259" key="8">
    <source>
        <dbReference type="PROSITE" id="PS50089"/>
    </source>
</evidence>
<reference evidence="11" key="2">
    <citation type="submission" date="2023-06" db="EMBL/GenBank/DDBJ databases">
        <authorList>
            <person name="Ma L."/>
            <person name="Liu K.-W."/>
            <person name="Li Z."/>
            <person name="Hsiao Y.-Y."/>
            <person name="Qi Y."/>
            <person name="Fu T."/>
            <person name="Tang G."/>
            <person name="Zhang D."/>
            <person name="Sun W.-H."/>
            <person name="Liu D.-K."/>
            <person name="Li Y."/>
            <person name="Chen G.-Z."/>
            <person name="Liu X.-D."/>
            <person name="Liao X.-Y."/>
            <person name="Jiang Y.-T."/>
            <person name="Yu X."/>
            <person name="Hao Y."/>
            <person name="Huang J."/>
            <person name="Zhao X.-W."/>
            <person name="Ke S."/>
            <person name="Chen Y.-Y."/>
            <person name="Wu W.-L."/>
            <person name="Hsu J.-L."/>
            <person name="Lin Y.-F."/>
            <person name="Huang M.-D."/>
            <person name="Li C.-Y."/>
            <person name="Huang L."/>
            <person name="Wang Z.-W."/>
            <person name="Zhao X."/>
            <person name="Zhong W.-Y."/>
            <person name="Peng D.-H."/>
            <person name="Ahmad S."/>
            <person name="Lan S."/>
            <person name="Zhang J.-S."/>
            <person name="Tsai W.-C."/>
            <person name="Van De Peer Y."/>
            <person name="Liu Z.-J."/>
        </authorList>
    </citation>
    <scope>NUCLEOTIDE SEQUENCE</scope>
    <source>
        <strain evidence="11">CP</strain>
        <tissue evidence="11">Leaves</tissue>
    </source>
</reference>
<feature type="region of interest" description="Disordered" evidence="7">
    <location>
        <begin position="442"/>
        <end position="471"/>
    </location>
</feature>
<evidence type="ECO:0000256" key="5">
    <source>
        <dbReference type="ARBA" id="ARBA00022833"/>
    </source>
</evidence>
<dbReference type="PANTHER" id="PTHR45865">
    <property type="entry name" value="E3 UBIQUITIN-PROTEIN LIGASE SHPRH FAMILY MEMBER"/>
    <property type="match status" value="1"/>
</dbReference>
<keyword evidence="3 6" id="KW-0863">Zinc-finger</keyword>
<feature type="region of interest" description="Disordered" evidence="7">
    <location>
        <begin position="1335"/>
        <end position="1362"/>
    </location>
</feature>
<dbReference type="SUPFAM" id="SSF52540">
    <property type="entry name" value="P-loop containing nucleoside triphosphate hydrolases"/>
    <property type="match status" value="2"/>
</dbReference>
<dbReference type="Proteomes" id="UP001180020">
    <property type="component" value="Unassembled WGS sequence"/>
</dbReference>
<evidence type="ECO:0000256" key="1">
    <source>
        <dbReference type="ARBA" id="ARBA00008438"/>
    </source>
</evidence>
<dbReference type="SMART" id="SM00487">
    <property type="entry name" value="DEXDc"/>
    <property type="match status" value="1"/>
</dbReference>
<evidence type="ECO:0000256" key="3">
    <source>
        <dbReference type="ARBA" id="ARBA00022771"/>
    </source>
</evidence>
<dbReference type="InterPro" id="IPR027417">
    <property type="entry name" value="P-loop_NTPase"/>
</dbReference>
<organism evidence="11 12">
    <name type="scientific">Acorus calamus</name>
    <name type="common">Sweet flag</name>
    <dbReference type="NCBI Taxonomy" id="4465"/>
    <lineage>
        <taxon>Eukaryota</taxon>
        <taxon>Viridiplantae</taxon>
        <taxon>Streptophyta</taxon>
        <taxon>Embryophyta</taxon>
        <taxon>Tracheophyta</taxon>
        <taxon>Spermatophyta</taxon>
        <taxon>Magnoliopsida</taxon>
        <taxon>Liliopsida</taxon>
        <taxon>Acoraceae</taxon>
        <taxon>Acorus</taxon>
    </lineage>
</organism>
<dbReference type="InterPro" id="IPR001841">
    <property type="entry name" value="Znf_RING"/>
</dbReference>
<feature type="region of interest" description="Disordered" evidence="7">
    <location>
        <begin position="21"/>
        <end position="41"/>
    </location>
</feature>
<dbReference type="InterPro" id="IPR048686">
    <property type="entry name" value="SHPRH_helical_1st"/>
</dbReference>
<dbReference type="Pfam" id="PF00176">
    <property type="entry name" value="SNF2-rel_dom"/>
    <property type="match status" value="1"/>
</dbReference>
<dbReference type="Pfam" id="PF21324">
    <property type="entry name" value="SHPRH_helical-2nd"/>
    <property type="match status" value="1"/>
</dbReference>
<dbReference type="InterPro" id="IPR052583">
    <property type="entry name" value="ATP-helicase/E3_Ub-Ligase"/>
</dbReference>
<comment type="similarity">
    <text evidence="1">Belongs to the SNF2/RAD54 helicase family. RAD16 subfamily.</text>
</comment>
<dbReference type="InterPro" id="IPR049730">
    <property type="entry name" value="SNF2/RAD54-like_C"/>
</dbReference>
<dbReference type="Pfam" id="PF00271">
    <property type="entry name" value="Helicase_C"/>
    <property type="match status" value="1"/>
</dbReference>
<dbReference type="PROSITE" id="PS50089">
    <property type="entry name" value="ZF_RING_2"/>
    <property type="match status" value="1"/>
</dbReference>
<evidence type="ECO:0000256" key="4">
    <source>
        <dbReference type="ARBA" id="ARBA00022801"/>
    </source>
</evidence>
<dbReference type="InterPro" id="IPR000330">
    <property type="entry name" value="SNF2_N"/>
</dbReference>
<dbReference type="InterPro" id="IPR048695">
    <property type="entry name" value="SHPRH_helical_2nd"/>
</dbReference>
<dbReference type="SUPFAM" id="SSF57850">
    <property type="entry name" value="RING/U-box"/>
    <property type="match status" value="1"/>
</dbReference>
<feature type="compositionally biased region" description="Polar residues" evidence="7">
    <location>
        <begin position="21"/>
        <end position="32"/>
    </location>
</feature>
<dbReference type="EMBL" id="JAUJYO010000003">
    <property type="protein sequence ID" value="KAK1322339.1"/>
    <property type="molecule type" value="Genomic_DNA"/>
</dbReference>
<evidence type="ECO:0000256" key="6">
    <source>
        <dbReference type="PROSITE-ProRule" id="PRU00175"/>
    </source>
</evidence>
<feature type="compositionally biased region" description="Polar residues" evidence="7">
    <location>
        <begin position="1337"/>
        <end position="1354"/>
    </location>
</feature>
<feature type="region of interest" description="Disordered" evidence="7">
    <location>
        <begin position="1653"/>
        <end position="1679"/>
    </location>
</feature>
<dbReference type="SMART" id="SM00184">
    <property type="entry name" value="RING"/>
    <property type="match status" value="1"/>
</dbReference>
<keyword evidence="4" id="KW-0378">Hydrolase</keyword>
<dbReference type="GO" id="GO:0016787">
    <property type="term" value="F:hydrolase activity"/>
    <property type="evidence" value="ECO:0007669"/>
    <property type="project" value="UniProtKB-KW"/>
</dbReference>
<dbReference type="Gene3D" id="3.40.50.300">
    <property type="entry name" value="P-loop containing nucleotide triphosphate hydrolases"/>
    <property type="match status" value="1"/>
</dbReference>
<name>A0AAV9F9Q1_ACOCL</name>
<dbReference type="SMART" id="SM00249">
    <property type="entry name" value="PHD"/>
    <property type="match status" value="1"/>
</dbReference>
<dbReference type="GO" id="GO:0005524">
    <property type="term" value="F:ATP binding"/>
    <property type="evidence" value="ECO:0007669"/>
    <property type="project" value="InterPro"/>
</dbReference>
<dbReference type="GO" id="GO:0008270">
    <property type="term" value="F:zinc ion binding"/>
    <property type="evidence" value="ECO:0007669"/>
    <property type="project" value="UniProtKB-KW"/>
</dbReference>
<dbReference type="PROSITE" id="PS51194">
    <property type="entry name" value="HELICASE_CTER"/>
    <property type="match status" value="1"/>
</dbReference>
<dbReference type="Pfam" id="PF21325">
    <property type="entry name" value="SHPRH_helical-1st"/>
    <property type="match status" value="1"/>
</dbReference>
<evidence type="ECO:0000313" key="11">
    <source>
        <dbReference type="EMBL" id="KAK1322339.1"/>
    </source>
</evidence>
<evidence type="ECO:0008006" key="13">
    <source>
        <dbReference type="Google" id="ProtNLM"/>
    </source>
</evidence>
<dbReference type="SUPFAM" id="SSF57903">
    <property type="entry name" value="FYVE/PHD zinc finger"/>
    <property type="match status" value="1"/>
</dbReference>
<reference evidence="11" key="1">
    <citation type="journal article" date="2023" name="Nat. Commun.">
        <title>Diploid and tetraploid genomes of Acorus and the evolution of monocots.</title>
        <authorList>
            <person name="Ma L."/>
            <person name="Liu K.W."/>
            <person name="Li Z."/>
            <person name="Hsiao Y.Y."/>
            <person name="Qi Y."/>
            <person name="Fu T."/>
            <person name="Tang G.D."/>
            <person name="Zhang D."/>
            <person name="Sun W.H."/>
            <person name="Liu D.K."/>
            <person name="Li Y."/>
            <person name="Chen G.Z."/>
            <person name="Liu X.D."/>
            <person name="Liao X.Y."/>
            <person name="Jiang Y.T."/>
            <person name="Yu X."/>
            <person name="Hao Y."/>
            <person name="Huang J."/>
            <person name="Zhao X.W."/>
            <person name="Ke S."/>
            <person name="Chen Y.Y."/>
            <person name="Wu W.L."/>
            <person name="Hsu J.L."/>
            <person name="Lin Y.F."/>
            <person name="Huang M.D."/>
            <person name="Li C.Y."/>
            <person name="Huang L."/>
            <person name="Wang Z.W."/>
            <person name="Zhao X."/>
            <person name="Zhong W.Y."/>
            <person name="Peng D.H."/>
            <person name="Ahmad S."/>
            <person name="Lan S."/>
            <person name="Zhang J.S."/>
            <person name="Tsai W.C."/>
            <person name="Van de Peer Y."/>
            <person name="Liu Z.J."/>
        </authorList>
    </citation>
    <scope>NUCLEOTIDE SEQUENCE</scope>
    <source>
        <strain evidence="11">CP</strain>
    </source>
</reference>
<dbReference type="CDD" id="cd18070">
    <property type="entry name" value="DEXQc_SHPRH"/>
    <property type="match status" value="1"/>
</dbReference>
<dbReference type="Gene3D" id="3.40.50.10810">
    <property type="entry name" value="Tandem AAA-ATPase domain"/>
    <property type="match status" value="2"/>
</dbReference>
<dbReference type="InterPro" id="IPR011011">
    <property type="entry name" value="Znf_FYVE_PHD"/>
</dbReference>
<gene>
    <name evidence="11" type="ORF">QJS10_CPA03g00906</name>
</gene>
<protein>
    <recommendedName>
        <fullName evidence="13">E3 ubiquitin-protein ligase SHPRH</fullName>
    </recommendedName>
</protein>
<keyword evidence="2" id="KW-0479">Metal-binding</keyword>
<dbReference type="CDD" id="cd18793">
    <property type="entry name" value="SF2_C_SNF"/>
    <property type="match status" value="1"/>
</dbReference>
<feature type="domain" description="Helicase C-terminal" evidence="10">
    <location>
        <begin position="1473"/>
        <end position="1649"/>
    </location>
</feature>
<evidence type="ECO:0000259" key="9">
    <source>
        <dbReference type="PROSITE" id="PS51192"/>
    </source>
</evidence>
<dbReference type="PROSITE" id="PS51192">
    <property type="entry name" value="HELICASE_ATP_BIND_1"/>
    <property type="match status" value="1"/>
</dbReference>
<evidence type="ECO:0000313" key="12">
    <source>
        <dbReference type="Proteomes" id="UP001180020"/>
    </source>
</evidence>
<dbReference type="InterPro" id="IPR001965">
    <property type="entry name" value="Znf_PHD"/>
</dbReference>